<dbReference type="InterPro" id="IPR027417">
    <property type="entry name" value="P-loop_NTPase"/>
</dbReference>
<organism evidence="3 4">
    <name type="scientific">Nitrospira tepida</name>
    <dbReference type="NCBI Taxonomy" id="2973512"/>
    <lineage>
        <taxon>Bacteria</taxon>
        <taxon>Pseudomonadati</taxon>
        <taxon>Nitrospirota</taxon>
        <taxon>Nitrospiria</taxon>
        <taxon>Nitrospirales</taxon>
        <taxon>Nitrospiraceae</taxon>
        <taxon>Nitrospira</taxon>
    </lineage>
</organism>
<dbReference type="GO" id="GO:0005829">
    <property type="term" value="C:cytosol"/>
    <property type="evidence" value="ECO:0007669"/>
    <property type="project" value="TreeGrafter"/>
</dbReference>
<dbReference type="KEGG" id="nti:DNFV4_01444"/>
<dbReference type="InterPro" id="IPR050625">
    <property type="entry name" value="ParA/MinD_ATPase"/>
</dbReference>
<dbReference type="Proteomes" id="UP001179121">
    <property type="component" value="Chromosome"/>
</dbReference>
<dbReference type="EMBL" id="OX365700">
    <property type="protein sequence ID" value="CAI4031012.1"/>
    <property type="molecule type" value="Genomic_DNA"/>
</dbReference>
<dbReference type="RefSeq" id="WP_289267976.1">
    <property type="nucleotide sequence ID" value="NZ_OX365700.1"/>
</dbReference>
<evidence type="ECO:0000256" key="2">
    <source>
        <dbReference type="ARBA" id="ARBA00022840"/>
    </source>
</evidence>
<dbReference type="GO" id="GO:0016887">
    <property type="term" value="F:ATP hydrolysis activity"/>
    <property type="evidence" value="ECO:0007669"/>
    <property type="project" value="TreeGrafter"/>
</dbReference>
<dbReference type="Gene3D" id="3.40.50.300">
    <property type="entry name" value="P-loop containing nucleotide triphosphate hydrolases"/>
    <property type="match status" value="1"/>
</dbReference>
<keyword evidence="2" id="KW-0067">ATP-binding</keyword>
<keyword evidence="4" id="KW-1185">Reference proteome</keyword>
<name>A0AA86T628_9BACT</name>
<sequence length="203" mass="21878">MLRHASGLYLLASGYEGFEDVEPRPGSAMRVIGLLRSLHRHVVVDCGHVLEPAVKEAWESSDQVVVVTTLSLPVIRRTRRLLEALKVAHFPGSKIAVVVNRYGNDQKDLLVETENMLGVQAAGLIPNDYGTANEAVNHGKPLTMMAPRTSLGRWFVQGADRLIGDRTAASGAASERGQDKKGSLLGRCFASLGLEAKGKPSIV</sequence>
<dbReference type="GO" id="GO:0009898">
    <property type="term" value="C:cytoplasmic side of plasma membrane"/>
    <property type="evidence" value="ECO:0007669"/>
    <property type="project" value="TreeGrafter"/>
</dbReference>
<dbReference type="PANTHER" id="PTHR43384">
    <property type="entry name" value="SEPTUM SITE-DETERMINING PROTEIN MIND HOMOLOG, CHLOROPLASTIC-RELATED"/>
    <property type="match status" value="1"/>
</dbReference>
<keyword evidence="1" id="KW-0547">Nucleotide-binding</keyword>
<reference evidence="3" key="1">
    <citation type="submission" date="2022-10" db="EMBL/GenBank/DDBJ databases">
        <authorList>
            <person name="Koch H."/>
        </authorList>
    </citation>
    <scope>NUCLEOTIDE SEQUENCE</scope>
    <source>
        <strain evidence="3">DNF</strain>
    </source>
</reference>
<dbReference type="SUPFAM" id="SSF52540">
    <property type="entry name" value="P-loop containing nucleoside triphosphate hydrolases"/>
    <property type="match status" value="1"/>
</dbReference>
<evidence type="ECO:0000313" key="3">
    <source>
        <dbReference type="EMBL" id="CAI4031012.1"/>
    </source>
</evidence>
<dbReference type="GO" id="GO:0051782">
    <property type="term" value="P:negative regulation of cell division"/>
    <property type="evidence" value="ECO:0007669"/>
    <property type="project" value="TreeGrafter"/>
</dbReference>
<proteinExistence type="predicted"/>
<protein>
    <submittedName>
        <fullName evidence="3">Uncharacterized protein</fullName>
    </submittedName>
</protein>
<dbReference type="AlphaFoldDB" id="A0AA86T628"/>
<dbReference type="GO" id="GO:0005524">
    <property type="term" value="F:ATP binding"/>
    <property type="evidence" value="ECO:0007669"/>
    <property type="project" value="UniProtKB-KW"/>
</dbReference>
<accession>A0AA86T628</accession>
<dbReference type="PANTHER" id="PTHR43384:SF6">
    <property type="entry name" value="SEPTUM SITE-DETERMINING PROTEIN MIND HOMOLOG, CHLOROPLASTIC"/>
    <property type="match status" value="1"/>
</dbReference>
<gene>
    <name evidence="3" type="ORF">DNFV4_01444</name>
</gene>
<evidence type="ECO:0000313" key="4">
    <source>
        <dbReference type="Proteomes" id="UP001179121"/>
    </source>
</evidence>
<evidence type="ECO:0000256" key="1">
    <source>
        <dbReference type="ARBA" id="ARBA00022741"/>
    </source>
</evidence>